<protein>
    <submittedName>
        <fullName evidence="2">TIGR00156 family protein</fullName>
    </submittedName>
</protein>
<evidence type="ECO:0000313" key="3">
    <source>
        <dbReference type="Proteomes" id="UP000199035"/>
    </source>
</evidence>
<sequence length="122" mass="13697">MHKILMVILFTSSIFTKVNTWAGKDDHIILREAASNQVKVAEVKNLKDETAVTLTGILVKHLNQEHYEFNDGTGLILLEIDDDLWKSAGIQAGDKVTAIGEVDKHRYKPTDIEVVKIEKVLD</sequence>
<dbReference type="PANTHER" id="PTHR36571:SF1">
    <property type="entry name" value="PROTEIN YGIW"/>
    <property type="match status" value="1"/>
</dbReference>
<organism evidence="2 3">
    <name type="scientific">Acinetobacter kyonggiensis</name>
    <dbReference type="NCBI Taxonomy" id="595670"/>
    <lineage>
        <taxon>Bacteria</taxon>
        <taxon>Pseudomonadati</taxon>
        <taxon>Pseudomonadota</taxon>
        <taxon>Gammaproteobacteria</taxon>
        <taxon>Moraxellales</taxon>
        <taxon>Moraxellaceae</taxon>
        <taxon>Acinetobacter</taxon>
    </lineage>
</organism>
<accession>A0A1H3N3V0</accession>
<dbReference type="EMBL" id="FNPK01000036">
    <property type="protein sequence ID" value="SDY83552.1"/>
    <property type="molecule type" value="Genomic_DNA"/>
</dbReference>
<dbReference type="SUPFAM" id="SSF101756">
    <property type="entry name" value="Hypothetical protein YgiW"/>
    <property type="match status" value="1"/>
</dbReference>
<keyword evidence="3" id="KW-1185">Reference proteome</keyword>
<dbReference type="Pfam" id="PF04076">
    <property type="entry name" value="BOF"/>
    <property type="match status" value="1"/>
</dbReference>
<gene>
    <name evidence="2" type="ORF">SAMN05421643_13614</name>
</gene>
<evidence type="ECO:0000313" key="2">
    <source>
        <dbReference type="EMBL" id="SDY83552.1"/>
    </source>
</evidence>
<reference evidence="3" key="1">
    <citation type="submission" date="2016-10" db="EMBL/GenBank/DDBJ databases">
        <authorList>
            <person name="Varghese N."/>
            <person name="Submissions S."/>
        </authorList>
    </citation>
    <scope>NUCLEOTIDE SEQUENCE [LARGE SCALE GENOMIC DNA]</scope>
    <source>
        <strain evidence="3">ANC 5109</strain>
    </source>
</reference>
<dbReference type="InterPro" id="IPR036700">
    <property type="entry name" value="BOBF_sf"/>
</dbReference>
<dbReference type="Gene3D" id="2.40.50.200">
    <property type="entry name" value="Bacterial OB-fold"/>
    <property type="match status" value="1"/>
</dbReference>
<dbReference type="Proteomes" id="UP000199035">
    <property type="component" value="Unassembled WGS sequence"/>
</dbReference>
<keyword evidence="1" id="KW-0732">Signal</keyword>
<proteinExistence type="predicted"/>
<dbReference type="NCBIfam" id="NF033674">
    <property type="entry name" value="stress_OB_fold"/>
    <property type="match status" value="1"/>
</dbReference>
<dbReference type="AlphaFoldDB" id="A0A1H3N3V0"/>
<dbReference type="STRING" id="595670.SAMN05421643_13614"/>
<name>A0A1H3N3V0_9GAMM</name>
<dbReference type="PANTHER" id="PTHR36571">
    <property type="entry name" value="PROTEIN YGIW"/>
    <property type="match status" value="1"/>
</dbReference>
<dbReference type="RefSeq" id="WP_092692690.1">
    <property type="nucleotide sequence ID" value="NZ_FNPK01000036.1"/>
</dbReference>
<evidence type="ECO:0000256" key="1">
    <source>
        <dbReference type="ARBA" id="ARBA00022729"/>
    </source>
</evidence>
<dbReference type="InterPro" id="IPR005220">
    <property type="entry name" value="CarO-like"/>
</dbReference>